<name>A0AAV1CB72_OLDCO</name>
<keyword evidence="1" id="KW-0472">Membrane</keyword>
<dbReference type="EMBL" id="OX459119">
    <property type="protein sequence ID" value="CAI9092869.1"/>
    <property type="molecule type" value="Genomic_DNA"/>
</dbReference>
<gene>
    <name evidence="3" type="ORF">OLC1_LOCUS4432</name>
</gene>
<protein>
    <submittedName>
        <fullName evidence="3">OLC1v1028214C1</fullName>
    </submittedName>
</protein>
<sequence length="399" mass="43885">MASSNYPLLFFLIVILKIFRVDSKAVIILEDGYTVSTIFDGNKHHVNPHSVLPQFGSSDFTVLDSLTSTFYSISSANPPVIKKLAGNGVAGYADGDLGSAIFNKPNSFAVDYKGNLYVADKLNHIIRKISQTGVTTIAGGYYRKIGKADGPAQNASFSNDFELVFVPGICALVIADRGNNLVRQINLKAEDCSHASQSVMGQASAWALGLGLSCLLGLIIGFVIRPYIMSRGGLILRTCNKTWTDCLTCLGRQLVMLCFVMKNVVVRMTIYEALRKVIVFSLSTLSLMFRIKTGEPQNYQKPVSLLDCDHLRNNDLGKLYFDQLKDLISFDEGTASSSVVAEDNIQQNEDENDKTGWSAVSNSKVDALIEANITRFCVQANENLLAEHLECNLRLARRR</sequence>
<dbReference type="PANTHER" id="PTHR13833:SF71">
    <property type="entry name" value="NHL DOMAIN-CONTAINING PROTEIN"/>
    <property type="match status" value="1"/>
</dbReference>
<keyword evidence="2" id="KW-0732">Signal</keyword>
<proteinExistence type="predicted"/>
<organism evidence="3 4">
    <name type="scientific">Oldenlandia corymbosa var. corymbosa</name>
    <dbReference type="NCBI Taxonomy" id="529605"/>
    <lineage>
        <taxon>Eukaryota</taxon>
        <taxon>Viridiplantae</taxon>
        <taxon>Streptophyta</taxon>
        <taxon>Embryophyta</taxon>
        <taxon>Tracheophyta</taxon>
        <taxon>Spermatophyta</taxon>
        <taxon>Magnoliopsida</taxon>
        <taxon>eudicotyledons</taxon>
        <taxon>Gunneridae</taxon>
        <taxon>Pentapetalae</taxon>
        <taxon>asterids</taxon>
        <taxon>lamiids</taxon>
        <taxon>Gentianales</taxon>
        <taxon>Rubiaceae</taxon>
        <taxon>Rubioideae</taxon>
        <taxon>Spermacoceae</taxon>
        <taxon>Hedyotis-Oldenlandia complex</taxon>
        <taxon>Oldenlandia</taxon>
    </lineage>
</organism>
<feature type="signal peptide" evidence="2">
    <location>
        <begin position="1"/>
        <end position="23"/>
    </location>
</feature>
<feature type="chain" id="PRO_5043874955" evidence="2">
    <location>
        <begin position="24"/>
        <end position="399"/>
    </location>
</feature>
<dbReference type="PANTHER" id="PTHR13833">
    <property type="match status" value="1"/>
</dbReference>
<dbReference type="InterPro" id="IPR011042">
    <property type="entry name" value="6-blade_b-propeller_TolB-like"/>
</dbReference>
<dbReference type="Gene3D" id="2.120.10.30">
    <property type="entry name" value="TolB, C-terminal domain"/>
    <property type="match status" value="1"/>
</dbReference>
<evidence type="ECO:0000313" key="3">
    <source>
        <dbReference type="EMBL" id="CAI9092869.1"/>
    </source>
</evidence>
<keyword evidence="1" id="KW-0812">Transmembrane</keyword>
<evidence type="ECO:0000313" key="4">
    <source>
        <dbReference type="Proteomes" id="UP001161247"/>
    </source>
</evidence>
<reference evidence="3" key="1">
    <citation type="submission" date="2023-03" db="EMBL/GenBank/DDBJ databases">
        <authorList>
            <person name="Julca I."/>
        </authorList>
    </citation>
    <scope>NUCLEOTIDE SEQUENCE</scope>
</reference>
<dbReference type="AlphaFoldDB" id="A0AAV1CB72"/>
<dbReference type="Proteomes" id="UP001161247">
    <property type="component" value="Chromosome 2"/>
</dbReference>
<accession>A0AAV1CB72</accession>
<dbReference type="SUPFAM" id="SSF101898">
    <property type="entry name" value="NHL repeat"/>
    <property type="match status" value="1"/>
</dbReference>
<feature type="transmembrane region" description="Helical" evidence="1">
    <location>
        <begin position="205"/>
        <end position="228"/>
    </location>
</feature>
<keyword evidence="4" id="KW-1185">Reference proteome</keyword>
<evidence type="ECO:0000256" key="1">
    <source>
        <dbReference type="SAM" id="Phobius"/>
    </source>
</evidence>
<keyword evidence="1" id="KW-1133">Transmembrane helix</keyword>
<evidence type="ECO:0000256" key="2">
    <source>
        <dbReference type="SAM" id="SignalP"/>
    </source>
</evidence>